<dbReference type="EMBL" id="PJQY01000017">
    <property type="protein sequence ID" value="PQQ21257.1"/>
    <property type="molecule type" value="Genomic_DNA"/>
</dbReference>
<dbReference type="AlphaFoldDB" id="A0A314ZST0"/>
<sequence length="71" mass="7806">MSQGDHVWHTNGWKSSADGKGRSATVRSFLSPTVMRMNLQEAQSQLGHDKGSVKELVVERTSEGGWWSASC</sequence>
<protein>
    <submittedName>
        <fullName evidence="2">Uncharacterized protein</fullName>
    </submittedName>
</protein>
<feature type="region of interest" description="Disordered" evidence="1">
    <location>
        <begin position="1"/>
        <end position="24"/>
    </location>
</feature>
<comment type="caution">
    <text evidence="2">The sequence shown here is derived from an EMBL/GenBank/DDBJ whole genome shotgun (WGS) entry which is preliminary data.</text>
</comment>
<evidence type="ECO:0000313" key="2">
    <source>
        <dbReference type="EMBL" id="PQQ21257.1"/>
    </source>
</evidence>
<name>A0A314ZST0_PRUYE</name>
<proteinExistence type="predicted"/>
<dbReference type="Proteomes" id="UP000250321">
    <property type="component" value="Unassembled WGS sequence"/>
</dbReference>
<organism evidence="2 3">
    <name type="scientific">Prunus yedoensis var. nudiflora</name>
    <dbReference type="NCBI Taxonomy" id="2094558"/>
    <lineage>
        <taxon>Eukaryota</taxon>
        <taxon>Viridiplantae</taxon>
        <taxon>Streptophyta</taxon>
        <taxon>Embryophyta</taxon>
        <taxon>Tracheophyta</taxon>
        <taxon>Spermatophyta</taxon>
        <taxon>Magnoliopsida</taxon>
        <taxon>eudicotyledons</taxon>
        <taxon>Gunneridae</taxon>
        <taxon>Pentapetalae</taxon>
        <taxon>rosids</taxon>
        <taxon>fabids</taxon>
        <taxon>Rosales</taxon>
        <taxon>Rosaceae</taxon>
        <taxon>Amygdaloideae</taxon>
        <taxon>Amygdaleae</taxon>
        <taxon>Prunus</taxon>
    </lineage>
</organism>
<reference evidence="2 3" key="1">
    <citation type="submission" date="2018-02" db="EMBL/GenBank/DDBJ databases">
        <title>Draft genome of wild Prunus yedoensis var. nudiflora.</title>
        <authorList>
            <person name="Baek S."/>
            <person name="Kim J.-H."/>
            <person name="Choi K."/>
            <person name="Kim G.-B."/>
            <person name="Cho A."/>
            <person name="Jang H."/>
            <person name="Shin C.-H."/>
            <person name="Yu H.-J."/>
            <person name="Mun J.-H."/>
        </authorList>
    </citation>
    <scope>NUCLEOTIDE SEQUENCE [LARGE SCALE GENOMIC DNA]</scope>
    <source>
        <strain evidence="3">cv. Jeju island</strain>
        <tissue evidence="2">Leaf</tissue>
    </source>
</reference>
<keyword evidence="3" id="KW-1185">Reference proteome</keyword>
<gene>
    <name evidence="2" type="ORF">Pyn_05426</name>
</gene>
<evidence type="ECO:0000256" key="1">
    <source>
        <dbReference type="SAM" id="MobiDB-lite"/>
    </source>
</evidence>
<evidence type="ECO:0000313" key="3">
    <source>
        <dbReference type="Proteomes" id="UP000250321"/>
    </source>
</evidence>
<accession>A0A314ZST0</accession>